<gene>
    <name evidence="2" type="ORF">ACFQ04_08830</name>
</gene>
<dbReference type="EMBL" id="JBHTIL010000001">
    <property type="protein sequence ID" value="MFD0925838.1"/>
    <property type="molecule type" value="Genomic_DNA"/>
</dbReference>
<sequence>MTIALILIPLLILTVALMDRRSRRAQGLPTLDSHPGYITDLGPDADRIRAEVLSIQAHERPSTEPATGFPGPGWIGVR</sequence>
<name>A0ABW3G6W2_9NOCA</name>
<evidence type="ECO:0000313" key="3">
    <source>
        <dbReference type="Proteomes" id="UP001597068"/>
    </source>
</evidence>
<reference evidence="3" key="1">
    <citation type="journal article" date="2019" name="Int. J. Syst. Evol. Microbiol.">
        <title>The Global Catalogue of Microorganisms (GCM) 10K type strain sequencing project: providing services to taxonomists for standard genome sequencing and annotation.</title>
        <authorList>
            <consortium name="The Broad Institute Genomics Platform"/>
            <consortium name="The Broad Institute Genome Sequencing Center for Infectious Disease"/>
            <person name="Wu L."/>
            <person name="Ma J."/>
        </authorList>
    </citation>
    <scope>NUCLEOTIDE SEQUENCE [LARGE SCALE GENOMIC DNA]</scope>
    <source>
        <strain evidence="3">CCUG 50873</strain>
    </source>
</reference>
<accession>A0ABW3G6W2</accession>
<dbReference type="RefSeq" id="WP_253646244.1">
    <property type="nucleotide sequence ID" value="NZ_BAAAMO010000002.1"/>
</dbReference>
<protein>
    <submittedName>
        <fullName evidence="2">Uncharacterized protein</fullName>
    </submittedName>
</protein>
<evidence type="ECO:0000313" key="2">
    <source>
        <dbReference type="EMBL" id="MFD0925838.1"/>
    </source>
</evidence>
<comment type="caution">
    <text evidence="2">The sequence shown here is derived from an EMBL/GenBank/DDBJ whole genome shotgun (WGS) entry which is preliminary data.</text>
</comment>
<feature type="region of interest" description="Disordered" evidence="1">
    <location>
        <begin position="56"/>
        <end position="78"/>
    </location>
</feature>
<dbReference type="Proteomes" id="UP001597068">
    <property type="component" value="Unassembled WGS sequence"/>
</dbReference>
<evidence type="ECO:0000256" key="1">
    <source>
        <dbReference type="SAM" id="MobiDB-lite"/>
    </source>
</evidence>
<proteinExistence type="predicted"/>
<organism evidence="2 3">
    <name type="scientific">Williamsia deligens</name>
    <dbReference type="NCBI Taxonomy" id="321325"/>
    <lineage>
        <taxon>Bacteria</taxon>
        <taxon>Bacillati</taxon>
        <taxon>Actinomycetota</taxon>
        <taxon>Actinomycetes</taxon>
        <taxon>Mycobacteriales</taxon>
        <taxon>Nocardiaceae</taxon>
        <taxon>Williamsia</taxon>
    </lineage>
</organism>
<keyword evidence="3" id="KW-1185">Reference proteome</keyword>